<organism evidence="2 3">
    <name type="scientific">Glossina pallidipes</name>
    <name type="common">Tsetse fly</name>
    <dbReference type="NCBI Taxonomy" id="7398"/>
    <lineage>
        <taxon>Eukaryota</taxon>
        <taxon>Metazoa</taxon>
        <taxon>Ecdysozoa</taxon>
        <taxon>Arthropoda</taxon>
        <taxon>Hexapoda</taxon>
        <taxon>Insecta</taxon>
        <taxon>Pterygota</taxon>
        <taxon>Neoptera</taxon>
        <taxon>Endopterygota</taxon>
        <taxon>Diptera</taxon>
        <taxon>Brachycera</taxon>
        <taxon>Muscomorpha</taxon>
        <taxon>Hippoboscoidea</taxon>
        <taxon>Glossinidae</taxon>
        <taxon>Glossina</taxon>
    </lineage>
</organism>
<protein>
    <submittedName>
        <fullName evidence="2">NumbF domain-containing protein</fullName>
    </submittedName>
</protein>
<evidence type="ECO:0000313" key="2">
    <source>
        <dbReference type="EnsemblMetazoa" id="GPAI003185-PA"/>
    </source>
</evidence>
<name>A0A1A9Z417_GLOPL</name>
<sequence length="113" mass="12231">MLERQGSFRAFSIIGSQSPFKRQMSLRIYDLPSNAERQKAFLNATSGTNLGLATPNRTVSPIPEVSPAKLGQVELENVATDTLNQLYQELSKGLSSFSQTDAVLTTSPSTIPA</sequence>
<dbReference type="InterPro" id="IPR010449">
    <property type="entry name" value="Numb_domain"/>
</dbReference>
<dbReference type="Pfam" id="PF06311">
    <property type="entry name" value="NumbF"/>
    <property type="match status" value="1"/>
</dbReference>
<dbReference type="EnsemblMetazoa" id="GPAI003185-RA">
    <property type="protein sequence ID" value="GPAI003185-PA"/>
    <property type="gene ID" value="GPAI003185"/>
</dbReference>
<evidence type="ECO:0000313" key="3">
    <source>
        <dbReference type="Proteomes" id="UP000092445"/>
    </source>
</evidence>
<dbReference type="STRING" id="7398.A0A1A9Z417"/>
<reference evidence="3" key="1">
    <citation type="submission" date="2014-03" db="EMBL/GenBank/DDBJ databases">
        <authorList>
            <person name="Aksoy S."/>
            <person name="Warren W."/>
            <person name="Wilson R.K."/>
        </authorList>
    </citation>
    <scope>NUCLEOTIDE SEQUENCE [LARGE SCALE GENOMIC DNA]</scope>
    <source>
        <strain evidence="3">IAEA</strain>
    </source>
</reference>
<evidence type="ECO:0000259" key="1">
    <source>
        <dbReference type="Pfam" id="PF06311"/>
    </source>
</evidence>
<dbReference type="AlphaFoldDB" id="A0A1A9Z417"/>
<dbReference type="Proteomes" id="UP000092445">
    <property type="component" value="Unassembled WGS sequence"/>
</dbReference>
<reference evidence="2" key="2">
    <citation type="submission" date="2020-05" db="UniProtKB">
        <authorList>
            <consortium name="EnsemblMetazoa"/>
        </authorList>
    </citation>
    <scope>IDENTIFICATION</scope>
    <source>
        <strain evidence="2">IAEA</strain>
    </source>
</reference>
<feature type="domain" description="NUMB" evidence="1">
    <location>
        <begin position="1"/>
        <end position="92"/>
    </location>
</feature>
<dbReference type="VEuPathDB" id="VectorBase:GPAI003185"/>
<accession>A0A1A9Z417</accession>
<keyword evidence="3" id="KW-1185">Reference proteome</keyword>
<proteinExistence type="predicted"/>